<keyword evidence="6 8" id="KW-1133">Transmembrane helix</keyword>
<organism evidence="10">
    <name type="scientific">Cucumis melo</name>
    <name type="common">Muskmelon</name>
    <dbReference type="NCBI Taxonomy" id="3656"/>
    <lineage>
        <taxon>Eukaryota</taxon>
        <taxon>Viridiplantae</taxon>
        <taxon>Streptophyta</taxon>
        <taxon>Embryophyta</taxon>
        <taxon>Tracheophyta</taxon>
        <taxon>Spermatophyta</taxon>
        <taxon>Magnoliopsida</taxon>
        <taxon>eudicotyledons</taxon>
        <taxon>Gunneridae</taxon>
        <taxon>Pentapetalae</taxon>
        <taxon>rosids</taxon>
        <taxon>fabids</taxon>
        <taxon>Cucurbitales</taxon>
        <taxon>Cucurbitaceae</taxon>
        <taxon>Benincaseae</taxon>
        <taxon>Cucumis</taxon>
    </lineage>
</organism>
<dbReference type="PANTHER" id="PTHR33573">
    <property type="entry name" value="CASP-LIKE PROTEIN 4A4"/>
    <property type="match status" value="1"/>
</dbReference>
<comment type="subcellular location">
    <subcellularLocation>
        <location evidence="1 8">Cell membrane</location>
        <topology evidence="1 8">Multi-pass membrane protein</topology>
    </subcellularLocation>
</comment>
<keyword evidence="4 8" id="KW-1003">Cell membrane</keyword>
<evidence type="ECO:0000256" key="2">
    <source>
        <dbReference type="ARBA" id="ARBA00007651"/>
    </source>
</evidence>
<evidence type="ECO:0000256" key="4">
    <source>
        <dbReference type="ARBA" id="ARBA00022475"/>
    </source>
</evidence>
<keyword evidence="5 8" id="KW-0812">Transmembrane</keyword>
<dbReference type="Gramene" id="MELO3C033723.2.1">
    <property type="protein sequence ID" value="MELO3C033723.2.1"/>
    <property type="gene ID" value="MELO3C033723.2"/>
</dbReference>
<evidence type="ECO:0000256" key="5">
    <source>
        <dbReference type="ARBA" id="ARBA00022692"/>
    </source>
</evidence>
<protein>
    <recommendedName>
        <fullName evidence="8">CASP-like protein</fullName>
    </recommendedName>
</protein>
<evidence type="ECO:0000256" key="7">
    <source>
        <dbReference type="ARBA" id="ARBA00023136"/>
    </source>
</evidence>
<dbReference type="GO" id="GO:0005886">
    <property type="term" value="C:plasma membrane"/>
    <property type="evidence" value="ECO:0007669"/>
    <property type="project" value="UniProtKB-SubCell"/>
</dbReference>
<feature type="transmembrane region" description="Helical" evidence="8">
    <location>
        <begin position="52"/>
        <end position="73"/>
    </location>
</feature>
<evidence type="ECO:0000259" key="9">
    <source>
        <dbReference type="Pfam" id="PF04535"/>
    </source>
</evidence>
<comment type="subunit">
    <text evidence="3 8">Homodimer and heterodimers.</text>
</comment>
<comment type="caution">
    <text evidence="8">Lacks conserved residue(s) required for the propagation of feature annotation.</text>
</comment>
<dbReference type="PANTHER" id="PTHR33573:SF40">
    <property type="entry name" value="CASP-LIKE PROTEIN 4D2"/>
    <property type="match status" value="1"/>
</dbReference>
<evidence type="ECO:0000256" key="3">
    <source>
        <dbReference type="ARBA" id="ARBA00011489"/>
    </source>
</evidence>
<dbReference type="AlphaFoldDB" id="A0A9I9EI13"/>
<feature type="transmembrane region" description="Helical" evidence="8">
    <location>
        <begin position="12"/>
        <end position="32"/>
    </location>
</feature>
<dbReference type="Pfam" id="PF04535">
    <property type="entry name" value="CASP_dom"/>
    <property type="match status" value="1"/>
</dbReference>
<feature type="domain" description="Casparian strip membrane protein" evidence="9">
    <location>
        <begin position="4"/>
        <end position="94"/>
    </location>
</feature>
<reference evidence="10" key="1">
    <citation type="submission" date="2023-03" db="UniProtKB">
        <authorList>
            <consortium name="EnsemblPlants"/>
        </authorList>
    </citation>
    <scope>IDENTIFICATION</scope>
</reference>
<dbReference type="InterPro" id="IPR006702">
    <property type="entry name" value="CASP_dom"/>
</dbReference>
<accession>A0A9I9EI13</accession>
<proteinExistence type="inferred from homology"/>
<evidence type="ECO:0000313" key="10">
    <source>
        <dbReference type="EnsemblPlants" id="MELO3C033723.2.1"/>
    </source>
</evidence>
<evidence type="ECO:0000256" key="1">
    <source>
        <dbReference type="ARBA" id="ARBA00004651"/>
    </source>
</evidence>
<evidence type="ECO:0000256" key="6">
    <source>
        <dbReference type="ARBA" id="ARBA00022989"/>
    </source>
</evidence>
<sequence>MASKGLRIASLILRILTFIFIFISLLIVATNSKTAFKGTVSEIKVKFDNVTSYRYLLATAVIGGALSLLQIIFNIYHLVTNREGTPLFYIISDQFEQVQFVLYQPKLRIYECT</sequence>
<keyword evidence="7 8" id="KW-0472">Membrane</keyword>
<evidence type="ECO:0000256" key="8">
    <source>
        <dbReference type="RuleBase" id="RU361233"/>
    </source>
</evidence>
<dbReference type="EnsemblPlants" id="MELO3C033723.2.1">
    <property type="protein sequence ID" value="MELO3C033723.2.1"/>
    <property type="gene ID" value="MELO3C033723.2"/>
</dbReference>
<comment type="similarity">
    <text evidence="2 8">Belongs to the Casparian strip membrane proteins (CASP) family.</text>
</comment>
<name>A0A9I9EI13_CUCME</name>